<comment type="caution">
    <text evidence="1">The sequence shown here is derived from an EMBL/GenBank/DDBJ whole genome shotgun (WGS) entry which is preliminary data.</text>
</comment>
<sequence length="67" mass="7699">MDIYTTSHRLLQDTGVPRNCEECSPNERFPVRDKGDEKSVMVSLSDDTKGAKFFTGTENLQHQFCRM</sequence>
<reference evidence="1" key="1">
    <citation type="journal article" date="2020" name="bioRxiv">
        <title>Chromosome-level reference genome of the European wasp spider Argiope bruennichi: a resource for studies on range expansion and evolutionary adaptation.</title>
        <authorList>
            <person name="Sheffer M.M."/>
            <person name="Hoppe A."/>
            <person name="Krehenwinkel H."/>
            <person name="Uhl G."/>
            <person name="Kuss A.W."/>
            <person name="Jensen L."/>
            <person name="Jensen C."/>
            <person name="Gillespie R.G."/>
            <person name="Hoff K.J."/>
            <person name="Prost S."/>
        </authorList>
    </citation>
    <scope>NUCLEOTIDE SEQUENCE</scope>
</reference>
<name>A0A8T0F8X3_ARGBR</name>
<dbReference type="AlphaFoldDB" id="A0A8T0F8X3"/>
<keyword evidence="2" id="KW-1185">Reference proteome</keyword>
<protein>
    <submittedName>
        <fullName evidence="1">Uncharacterized protein</fullName>
    </submittedName>
</protein>
<accession>A0A8T0F8X3</accession>
<reference evidence="1" key="2">
    <citation type="submission" date="2020-06" db="EMBL/GenBank/DDBJ databases">
        <authorList>
            <person name="Sheffer M."/>
        </authorList>
    </citation>
    <scope>NUCLEOTIDE SEQUENCE</scope>
</reference>
<evidence type="ECO:0000313" key="1">
    <source>
        <dbReference type="EMBL" id="KAF8787667.1"/>
    </source>
</evidence>
<dbReference type="Proteomes" id="UP000807504">
    <property type="component" value="Unassembled WGS sequence"/>
</dbReference>
<proteinExistence type="predicted"/>
<evidence type="ECO:0000313" key="2">
    <source>
        <dbReference type="Proteomes" id="UP000807504"/>
    </source>
</evidence>
<gene>
    <name evidence="1" type="ORF">HNY73_009243</name>
</gene>
<organism evidence="1 2">
    <name type="scientific">Argiope bruennichi</name>
    <name type="common">Wasp spider</name>
    <name type="synonym">Aranea bruennichi</name>
    <dbReference type="NCBI Taxonomy" id="94029"/>
    <lineage>
        <taxon>Eukaryota</taxon>
        <taxon>Metazoa</taxon>
        <taxon>Ecdysozoa</taxon>
        <taxon>Arthropoda</taxon>
        <taxon>Chelicerata</taxon>
        <taxon>Arachnida</taxon>
        <taxon>Araneae</taxon>
        <taxon>Araneomorphae</taxon>
        <taxon>Entelegynae</taxon>
        <taxon>Araneoidea</taxon>
        <taxon>Araneidae</taxon>
        <taxon>Argiope</taxon>
    </lineage>
</organism>
<dbReference type="EMBL" id="JABXBU010000015">
    <property type="protein sequence ID" value="KAF8787667.1"/>
    <property type="molecule type" value="Genomic_DNA"/>
</dbReference>